<accession>A0AAE0RSF7</accession>
<evidence type="ECO:0000313" key="2">
    <source>
        <dbReference type="EMBL" id="KAK3578782.1"/>
    </source>
</evidence>
<sequence length="179" mass="20314">MMKLVNIVVPFLVACFLLVETILASPSSRGNDEYNITESLEFIIQHPLNKERPASYLLGSPLTEEEIILTLQTVLQNRDKSDLEQVIQLYQVTNGLKTLEADPEGHPLKDIWLIPGYYLLSLGEVVETMSTMKKTSGIWNPTWLPLFASRAGDFLVFDTKNGHIHELFTKESLRWEVAP</sequence>
<evidence type="ECO:0000313" key="3">
    <source>
        <dbReference type="Proteomes" id="UP001195483"/>
    </source>
</evidence>
<dbReference type="PROSITE" id="PS51257">
    <property type="entry name" value="PROKAR_LIPOPROTEIN"/>
    <property type="match status" value="1"/>
</dbReference>
<protein>
    <submittedName>
        <fullName evidence="2">Uncharacterized protein</fullName>
    </submittedName>
</protein>
<feature type="chain" id="PRO_5042186372" evidence="1">
    <location>
        <begin position="25"/>
        <end position="179"/>
    </location>
</feature>
<proteinExistence type="predicted"/>
<feature type="signal peptide" evidence="1">
    <location>
        <begin position="1"/>
        <end position="24"/>
    </location>
</feature>
<reference evidence="2" key="1">
    <citation type="journal article" date="2021" name="Genome Biol. Evol.">
        <title>A High-Quality Reference Genome for a Parasitic Bivalve with Doubly Uniparental Inheritance (Bivalvia: Unionida).</title>
        <authorList>
            <person name="Smith C.H."/>
        </authorList>
    </citation>
    <scope>NUCLEOTIDE SEQUENCE</scope>
    <source>
        <strain evidence="2">CHS0354</strain>
    </source>
</reference>
<comment type="caution">
    <text evidence="2">The sequence shown here is derived from an EMBL/GenBank/DDBJ whole genome shotgun (WGS) entry which is preliminary data.</text>
</comment>
<organism evidence="2 3">
    <name type="scientific">Potamilus streckersoni</name>
    <dbReference type="NCBI Taxonomy" id="2493646"/>
    <lineage>
        <taxon>Eukaryota</taxon>
        <taxon>Metazoa</taxon>
        <taxon>Spiralia</taxon>
        <taxon>Lophotrochozoa</taxon>
        <taxon>Mollusca</taxon>
        <taxon>Bivalvia</taxon>
        <taxon>Autobranchia</taxon>
        <taxon>Heteroconchia</taxon>
        <taxon>Palaeoheterodonta</taxon>
        <taxon>Unionida</taxon>
        <taxon>Unionoidea</taxon>
        <taxon>Unionidae</taxon>
        <taxon>Ambleminae</taxon>
        <taxon>Lampsilini</taxon>
        <taxon>Potamilus</taxon>
    </lineage>
</organism>
<dbReference type="Proteomes" id="UP001195483">
    <property type="component" value="Unassembled WGS sequence"/>
</dbReference>
<reference evidence="2" key="3">
    <citation type="submission" date="2023-05" db="EMBL/GenBank/DDBJ databases">
        <authorList>
            <person name="Smith C.H."/>
        </authorList>
    </citation>
    <scope>NUCLEOTIDE SEQUENCE</scope>
    <source>
        <strain evidence="2">CHS0354</strain>
        <tissue evidence="2">Mantle</tissue>
    </source>
</reference>
<reference evidence="2" key="2">
    <citation type="journal article" date="2021" name="Genome Biol. Evol.">
        <title>Developing a high-quality reference genome for a parasitic bivalve with doubly uniparental inheritance (Bivalvia: Unionida).</title>
        <authorList>
            <person name="Smith C.H."/>
        </authorList>
    </citation>
    <scope>NUCLEOTIDE SEQUENCE</scope>
    <source>
        <strain evidence="2">CHS0354</strain>
        <tissue evidence="2">Mantle</tissue>
    </source>
</reference>
<dbReference type="AlphaFoldDB" id="A0AAE0RSF7"/>
<gene>
    <name evidence="2" type="ORF">CHS0354_030198</name>
</gene>
<dbReference type="EMBL" id="JAEAOA010001799">
    <property type="protein sequence ID" value="KAK3578782.1"/>
    <property type="molecule type" value="Genomic_DNA"/>
</dbReference>
<evidence type="ECO:0000256" key="1">
    <source>
        <dbReference type="SAM" id="SignalP"/>
    </source>
</evidence>
<keyword evidence="3" id="KW-1185">Reference proteome</keyword>
<name>A0AAE0RSF7_9BIVA</name>
<keyword evidence="1" id="KW-0732">Signal</keyword>